<keyword evidence="1" id="KW-0694">RNA-binding</keyword>
<dbReference type="PANTHER" id="PTHR17972">
    <property type="entry name" value="NUCLEOLAR RNA-ASSOCIATED PROTEIN"/>
    <property type="match status" value="1"/>
</dbReference>
<dbReference type="GO" id="GO:0034456">
    <property type="term" value="C:UTP-C complex"/>
    <property type="evidence" value="ECO:0007669"/>
    <property type="project" value="TreeGrafter"/>
</dbReference>
<evidence type="ECO:0000313" key="4">
    <source>
        <dbReference type="Proteomes" id="UP000324800"/>
    </source>
</evidence>
<dbReference type="OrthoDB" id="10251401at2759"/>
<comment type="caution">
    <text evidence="3">The sequence shown here is derived from an EMBL/GenBank/DDBJ whole genome shotgun (WGS) entry which is preliminary data.</text>
</comment>
<comment type="similarity">
    <text evidence="1">Belongs to the NRAP family.</text>
</comment>
<evidence type="ECO:0000256" key="1">
    <source>
        <dbReference type="RuleBase" id="RU364032"/>
    </source>
</evidence>
<keyword evidence="1" id="KW-0539">Nucleus</keyword>
<sequence length="199" mass="22737">KIDDTTTNPINEDFKVSLPLLNGETKMKFVPPKKMKLIGSWGIGTGTRDCSNINLAVEIPSGCFKPKDISHGRLLSKRTIYLRAIAQNLHQWLSSDHENGTDIPITITCIVDSTWFISSFKLTKFLPNKCHLLNEIIPREISNCFLGCFIQQQCNLEYVQRKLGGIEYVCKDQLIRMAEYGQDEIIYIWNITDNLVIKE</sequence>
<dbReference type="Pfam" id="PF03813">
    <property type="entry name" value="Nrap"/>
    <property type="match status" value="1"/>
</dbReference>
<dbReference type="EMBL" id="SNRW01018923">
    <property type="protein sequence ID" value="KAA6366872.1"/>
    <property type="molecule type" value="Genomic_DNA"/>
</dbReference>
<dbReference type="GO" id="GO:0003723">
    <property type="term" value="F:RNA binding"/>
    <property type="evidence" value="ECO:0007669"/>
    <property type="project" value="UniProtKB-KW"/>
</dbReference>
<dbReference type="GO" id="GO:0032040">
    <property type="term" value="C:small-subunit processome"/>
    <property type="evidence" value="ECO:0007669"/>
    <property type="project" value="TreeGrafter"/>
</dbReference>
<accession>A0A5J4UAE9</accession>
<proteinExistence type="inferred from homology"/>
<protein>
    <recommendedName>
        <fullName evidence="2">Nrap protein domain-containing protein</fullName>
    </recommendedName>
</protein>
<dbReference type="PANTHER" id="PTHR17972:SF0">
    <property type="entry name" value="NUCLEOLAR PROTEIN 6"/>
    <property type="match status" value="1"/>
</dbReference>
<evidence type="ECO:0000313" key="3">
    <source>
        <dbReference type="EMBL" id="KAA6366872.1"/>
    </source>
</evidence>
<evidence type="ECO:0000259" key="2">
    <source>
        <dbReference type="Pfam" id="PF03813"/>
    </source>
</evidence>
<dbReference type="Proteomes" id="UP000324800">
    <property type="component" value="Unassembled WGS sequence"/>
</dbReference>
<dbReference type="GO" id="GO:0032545">
    <property type="term" value="C:CURI complex"/>
    <property type="evidence" value="ECO:0007669"/>
    <property type="project" value="TreeGrafter"/>
</dbReference>
<name>A0A5J4UAE9_9EUKA</name>
<feature type="domain" description="Nrap protein" evidence="2">
    <location>
        <begin position="53"/>
        <end position="95"/>
    </location>
</feature>
<dbReference type="InterPro" id="IPR005554">
    <property type="entry name" value="NOL6/Upt22"/>
</dbReference>
<feature type="non-terminal residue" evidence="3">
    <location>
        <position position="1"/>
    </location>
</feature>
<comment type="subcellular location">
    <subcellularLocation>
        <location evidence="1">Nucleus</location>
        <location evidence="1">Nucleolus</location>
    </subcellularLocation>
</comment>
<reference evidence="3 4" key="1">
    <citation type="submission" date="2019-03" db="EMBL/GenBank/DDBJ databases">
        <title>Single cell metagenomics reveals metabolic interactions within the superorganism composed of flagellate Streblomastix strix and complex community of Bacteroidetes bacteria on its surface.</title>
        <authorList>
            <person name="Treitli S.C."/>
            <person name="Kolisko M."/>
            <person name="Husnik F."/>
            <person name="Keeling P."/>
            <person name="Hampl V."/>
        </authorList>
    </citation>
    <scope>NUCLEOTIDE SEQUENCE [LARGE SCALE GENOMIC DNA]</scope>
    <source>
        <strain evidence="3">ST1C</strain>
    </source>
</reference>
<dbReference type="AlphaFoldDB" id="A0A5J4UAE9"/>
<gene>
    <name evidence="3" type="ORF">EZS28_037601</name>
</gene>
<dbReference type="GO" id="GO:0006409">
    <property type="term" value="P:tRNA export from nucleus"/>
    <property type="evidence" value="ECO:0007669"/>
    <property type="project" value="TreeGrafter"/>
</dbReference>
<dbReference type="InterPro" id="IPR035082">
    <property type="entry name" value="Nrap_D1"/>
</dbReference>
<organism evidence="3 4">
    <name type="scientific">Streblomastix strix</name>
    <dbReference type="NCBI Taxonomy" id="222440"/>
    <lineage>
        <taxon>Eukaryota</taxon>
        <taxon>Metamonada</taxon>
        <taxon>Preaxostyla</taxon>
        <taxon>Oxymonadida</taxon>
        <taxon>Streblomastigidae</taxon>
        <taxon>Streblomastix</taxon>
    </lineage>
</organism>
<dbReference type="GO" id="GO:0006364">
    <property type="term" value="P:rRNA processing"/>
    <property type="evidence" value="ECO:0007669"/>
    <property type="project" value="TreeGrafter"/>
</dbReference>